<dbReference type="PANTHER" id="PTHR35526:SF3">
    <property type="entry name" value="ANTI-SIGMA-F FACTOR RSBW"/>
    <property type="match status" value="1"/>
</dbReference>
<evidence type="ECO:0000256" key="1">
    <source>
        <dbReference type="ARBA" id="ARBA00022527"/>
    </source>
</evidence>
<evidence type="ECO:0000256" key="2">
    <source>
        <dbReference type="SAM" id="MobiDB-lite"/>
    </source>
</evidence>
<keyword evidence="1" id="KW-0418">Kinase</keyword>
<dbReference type="PANTHER" id="PTHR35526">
    <property type="entry name" value="ANTI-SIGMA-F FACTOR RSBW-RELATED"/>
    <property type="match status" value="1"/>
</dbReference>
<proteinExistence type="predicted"/>
<dbReference type="InterPro" id="IPR036890">
    <property type="entry name" value="HATPase_C_sf"/>
</dbReference>
<dbReference type="CDD" id="cd16936">
    <property type="entry name" value="HATPase_RsbW-like"/>
    <property type="match status" value="1"/>
</dbReference>
<dbReference type="RefSeq" id="WP_149514719.1">
    <property type="nucleotide sequence ID" value="NZ_VDFC01000054.1"/>
</dbReference>
<dbReference type="EMBL" id="VDFC01000054">
    <property type="protein sequence ID" value="KAA0929076.1"/>
    <property type="molecule type" value="Genomic_DNA"/>
</dbReference>
<evidence type="ECO:0000259" key="3">
    <source>
        <dbReference type="Pfam" id="PF13581"/>
    </source>
</evidence>
<dbReference type="OrthoDB" id="5184679at2"/>
<keyword evidence="4" id="KW-0547">Nucleotide-binding</keyword>
<evidence type="ECO:0000313" key="4">
    <source>
        <dbReference type="EMBL" id="KAA0929076.1"/>
    </source>
</evidence>
<keyword evidence="1" id="KW-0723">Serine/threonine-protein kinase</keyword>
<reference evidence="4 5" key="1">
    <citation type="submission" date="2019-05" db="EMBL/GenBank/DDBJ databases">
        <authorList>
            <person name="Hariharan J."/>
            <person name="Choudoir M.J."/>
            <person name="Diebold P."/>
            <person name="Panke-Buisse K."/>
            <person name="Buckley D.H."/>
        </authorList>
    </citation>
    <scope>NUCLEOTIDE SEQUENCE [LARGE SCALE GENOMIC DNA]</scope>
    <source>
        <strain evidence="4 5">SUN51</strain>
    </source>
</reference>
<feature type="compositionally biased region" description="Polar residues" evidence="2">
    <location>
        <begin position="1"/>
        <end position="11"/>
    </location>
</feature>
<dbReference type="InterPro" id="IPR050267">
    <property type="entry name" value="Anti-sigma-factor_SerPK"/>
</dbReference>
<feature type="region of interest" description="Disordered" evidence="2">
    <location>
        <begin position="1"/>
        <end position="20"/>
    </location>
</feature>
<sequence length="158" mass="16267">MDRTDTTTIASTGLPGGTSPAAVPVATSPAAEPVTTAAAARAYAREVVLEQWNRPDRTATEAAVIDLLLVVSELAANAIRHGGGLVAFEVTPADGGVRLAVRDNSDVVPPAAFGAGGFPSQHHGNGYGWPVIIRLARDITVERCPEGGKIIKVLVPLV</sequence>
<dbReference type="GO" id="GO:0004674">
    <property type="term" value="F:protein serine/threonine kinase activity"/>
    <property type="evidence" value="ECO:0007669"/>
    <property type="project" value="UniProtKB-KW"/>
</dbReference>
<dbReference type="Proteomes" id="UP000324965">
    <property type="component" value="Unassembled WGS sequence"/>
</dbReference>
<dbReference type="InterPro" id="IPR003594">
    <property type="entry name" value="HATPase_dom"/>
</dbReference>
<dbReference type="Gene3D" id="3.30.565.10">
    <property type="entry name" value="Histidine kinase-like ATPase, C-terminal domain"/>
    <property type="match status" value="1"/>
</dbReference>
<gene>
    <name evidence="4" type="ORF">FGF04_31135</name>
</gene>
<dbReference type="AlphaFoldDB" id="A0A5B0AIU2"/>
<dbReference type="GO" id="GO:0005524">
    <property type="term" value="F:ATP binding"/>
    <property type="evidence" value="ECO:0007669"/>
    <property type="project" value="UniProtKB-KW"/>
</dbReference>
<accession>A0A5B0AIU2</accession>
<keyword evidence="4" id="KW-0067">ATP-binding</keyword>
<keyword evidence="1" id="KW-0808">Transferase</keyword>
<dbReference type="Pfam" id="PF13581">
    <property type="entry name" value="HATPase_c_2"/>
    <property type="match status" value="1"/>
</dbReference>
<organism evidence="4 5">
    <name type="scientific">Streptomyces apricus</name>
    <dbReference type="NCBI Taxonomy" id="1828112"/>
    <lineage>
        <taxon>Bacteria</taxon>
        <taxon>Bacillati</taxon>
        <taxon>Actinomycetota</taxon>
        <taxon>Actinomycetes</taxon>
        <taxon>Kitasatosporales</taxon>
        <taxon>Streptomycetaceae</taxon>
        <taxon>Streptomyces</taxon>
    </lineage>
</organism>
<comment type="caution">
    <text evidence="4">The sequence shown here is derived from an EMBL/GenBank/DDBJ whole genome shotgun (WGS) entry which is preliminary data.</text>
</comment>
<dbReference type="SUPFAM" id="SSF55874">
    <property type="entry name" value="ATPase domain of HSP90 chaperone/DNA topoisomerase II/histidine kinase"/>
    <property type="match status" value="1"/>
</dbReference>
<name>A0A5B0AIU2_9ACTN</name>
<feature type="domain" description="Histidine kinase/HSP90-like ATPase" evidence="3">
    <location>
        <begin position="38"/>
        <end position="150"/>
    </location>
</feature>
<keyword evidence="5" id="KW-1185">Reference proteome</keyword>
<protein>
    <submittedName>
        <fullName evidence="4">ATP-binding protein</fullName>
    </submittedName>
</protein>
<evidence type="ECO:0000313" key="5">
    <source>
        <dbReference type="Proteomes" id="UP000324965"/>
    </source>
</evidence>